<dbReference type="InterPro" id="IPR049207">
    <property type="entry name" value="DUF4246_N"/>
</dbReference>
<reference evidence="4" key="1">
    <citation type="submission" date="2021-07" db="EMBL/GenBank/DDBJ databases">
        <title>Elsinoe batatas strain:CRI-CJ2 Genome sequencing and assembly.</title>
        <authorList>
            <person name="Huang L."/>
        </authorList>
    </citation>
    <scope>NUCLEOTIDE SEQUENCE</scope>
    <source>
        <strain evidence="4">CRI-CJ2</strain>
    </source>
</reference>
<protein>
    <submittedName>
        <fullName evidence="4">Uncharacterized protein</fullName>
    </submittedName>
</protein>
<dbReference type="InterPro" id="IPR025340">
    <property type="entry name" value="DUF4246"/>
</dbReference>
<feature type="region of interest" description="Disordered" evidence="1">
    <location>
        <begin position="301"/>
        <end position="336"/>
    </location>
</feature>
<gene>
    <name evidence="4" type="ORF">KVT40_000582</name>
</gene>
<dbReference type="PANTHER" id="PTHR33119:SF1">
    <property type="entry name" value="FE2OG DIOXYGENASE DOMAIN-CONTAINING PROTEIN"/>
    <property type="match status" value="1"/>
</dbReference>
<dbReference type="EMBL" id="JAESVG020000001">
    <property type="protein sequence ID" value="KAG8631442.1"/>
    <property type="molecule type" value="Genomic_DNA"/>
</dbReference>
<dbReference type="Pfam" id="PF14033">
    <property type="entry name" value="DUF4246"/>
    <property type="match status" value="1"/>
</dbReference>
<dbReference type="PANTHER" id="PTHR33119">
    <property type="entry name" value="IFI3P"/>
    <property type="match status" value="1"/>
</dbReference>
<dbReference type="AlphaFoldDB" id="A0A8K0PKE9"/>
<proteinExistence type="predicted"/>
<organism evidence="4 5">
    <name type="scientific">Elsinoe batatas</name>
    <dbReference type="NCBI Taxonomy" id="2601811"/>
    <lineage>
        <taxon>Eukaryota</taxon>
        <taxon>Fungi</taxon>
        <taxon>Dikarya</taxon>
        <taxon>Ascomycota</taxon>
        <taxon>Pezizomycotina</taxon>
        <taxon>Dothideomycetes</taxon>
        <taxon>Dothideomycetidae</taxon>
        <taxon>Myriangiales</taxon>
        <taxon>Elsinoaceae</taxon>
        <taxon>Elsinoe</taxon>
    </lineage>
</organism>
<dbReference type="Proteomes" id="UP000809789">
    <property type="component" value="Unassembled WGS sequence"/>
</dbReference>
<feature type="domain" description="DUF4246" evidence="2">
    <location>
        <begin position="133"/>
        <end position="547"/>
    </location>
</feature>
<dbReference type="Pfam" id="PF21666">
    <property type="entry name" value="DUF4246_N"/>
    <property type="match status" value="1"/>
</dbReference>
<evidence type="ECO:0000259" key="2">
    <source>
        <dbReference type="Pfam" id="PF14033"/>
    </source>
</evidence>
<name>A0A8K0PKE9_9PEZI</name>
<sequence>MSVPQSVQRPGMGLDIDHYQKHPRDLEEGGPHAVFNNGWSNPCVLLREKRLVEAIDRLSDKPDWRRKVFDEEITSRWRREVVSNAEQGFSDAMFDFCLAELQDKAKQNEDTGITTTYETGPVVAKSDSIVPEDDHWHPGSNDQVLDLVHPSLFPLVYGRTRVLTNESIGVEDALQHIGRGVVASLPPNDSTDSDDVFYNRRFGSLWSHQFQWLPSEVSFTEDGVKFDSYINNLHPQHHRALYPIIEKMLGFAVPLWDAVFARVKQYETVLRFEDRKAEYEYFEGTGFDEWSARRRAERRARATVTTDDVNEDDAEAGISTDSPIELDSEDEQDEEDEFNDFVFDSDHETDWPRRRRRLIPPEPMPYDQFKARLPERQHPLLKEAYGQEGLQVIVKLANVHLTPEKPNYTGGSWHIEGMLNEMICATALYYYDSENVTDSYLAFRQTVDCEEMEMNAHGQDDYSGLETLFGIEQNGRGVQDVGRTLTRQGRLLAFPNMVQHQVSPFSLEDKTRPGHRKILAFFLVNPKARILSTANVPPQRKDWWEEELRKTGSLDRVPEELQRYIVNEVDHFPYGIEEATGIRERLMEERKSYNVYADEQVICEREFFFCEH</sequence>
<comment type="caution">
    <text evidence="4">The sequence shown here is derived from an EMBL/GenBank/DDBJ whole genome shotgun (WGS) entry which is preliminary data.</text>
</comment>
<evidence type="ECO:0000259" key="3">
    <source>
        <dbReference type="Pfam" id="PF21666"/>
    </source>
</evidence>
<evidence type="ECO:0000313" key="5">
    <source>
        <dbReference type="Proteomes" id="UP000809789"/>
    </source>
</evidence>
<dbReference type="OrthoDB" id="415532at2759"/>
<feature type="domain" description="DUF4246" evidence="3">
    <location>
        <begin position="10"/>
        <end position="80"/>
    </location>
</feature>
<accession>A0A8K0PKE9</accession>
<feature type="compositionally biased region" description="Acidic residues" evidence="1">
    <location>
        <begin position="324"/>
        <end position="336"/>
    </location>
</feature>
<evidence type="ECO:0000256" key="1">
    <source>
        <dbReference type="SAM" id="MobiDB-lite"/>
    </source>
</evidence>
<keyword evidence="5" id="KW-1185">Reference proteome</keyword>
<evidence type="ECO:0000313" key="4">
    <source>
        <dbReference type="EMBL" id="KAG8631442.1"/>
    </source>
</evidence>
<dbReference type="InterPro" id="IPR049192">
    <property type="entry name" value="DUF4246_C"/>
</dbReference>